<dbReference type="RefSeq" id="WP_184340862.1">
    <property type="nucleotide sequence ID" value="NZ_JACHIG010000007.1"/>
</dbReference>
<evidence type="ECO:0000313" key="2">
    <source>
        <dbReference type="EMBL" id="MBB5033745.1"/>
    </source>
</evidence>
<comment type="caution">
    <text evidence="2">The sequence shown here is derived from an EMBL/GenBank/DDBJ whole genome shotgun (WGS) entry which is preliminary data.</text>
</comment>
<evidence type="ECO:0000313" key="3">
    <source>
        <dbReference type="Proteomes" id="UP000590740"/>
    </source>
</evidence>
<organism evidence="2 3">
    <name type="scientific">Prosthecobacter vanneervenii</name>
    <dbReference type="NCBI Taxonomy" id="48466"/>
    <lineage>
        <taxon>Bacteria</taxon>
        <taxon>Pseudomonadati</taxon>
        <taxon>Verrucomicrobiota</taxon>
        <taxon>Verrucomicrobiia</taxon>
        <taxon>Verrucomicrobiales</taxon>
        <taxon>Verrucomicrobiaceae</taxon>
        <taxon>Prosthecobacter</taxon>
    </lineage>
</organism>
<sequence>MSLIVSRIIIAVFFIGLAHAEVSRIEITGHSPFAAGKVFGAVGAYERLEGRMYFETDPRNVANERISDLQRAPRNASGRVESWADFFLLKPIDATKGNGVLLYDVNNRGNMLALWTFNDGERTNDPKSESHAGHGFLMKHGFSVLWCGWNGEVQADDTRRLLCGLPVATECGRTITGRAHLEISTTEKVFSRAFSWSPWGIGAAFPSVSLDNADATLTMRPQRDAEGIEIPHSEWAFGRMEDGKFIPDATHVYVKAGLRPGWLYDLVYTAKEPRVTGLGLTALRDCAAFFRHGAAKENPLAGAVQKACVFGISQSGRVIHHFLHEGLNTDEQGRAVFDGALIHVAGSGKGMFNHRFRMSTEFGTQHEGHLSGSEFFPLAPLPQTDPITGASGDSLARSRKSGHTPRLLFTQSSTEYWSRAASLLHTDVEGKSDLTLPDDVRVYLVAGAQHLGKSDGTTGICQQPRNTLDDRGPVLRAMLLHLVDWVKHGKTPPPSRYPRMEDHTLVSFDAWKAQFPKIPGCQLPTQAYQPPRLDFGPRFHSEGIADIIPPKVGKPFRTLLPAVNADGNETSGIVLPEVAVPRGTYTGWNLRSPQAGAETMLSSLDGMFLPFAKTKAEREKTGDPRLSLEERYPTREAYLARLKKAAEKLQEEGFLLEEDVARIIERASAQ</sequence>
<proteinExistence type="predicted"/>
<dbReference type="Pfam" id="PF20091">
    <property type="entry name" value="Abhydrolase_10"/>
    <property type="match status" value="1"/>
</dbReference>
<name>A0A7W7YCR2_9BACT</name>
<dbReference type="Proteomes" id="UP000590740">
    <property type="component" value="Unassembled WGS sequence"/>
</dbReference>
<feature type="domain" description="Alpha/beta hydrolase" evidence="1">
    <location>
        <begin position="276"/>
        <end position="664"/>
    </location>
</feature>
<keyword evidence="3" id="KW-1185">Reference proteome</keyword>
<evidence type="ECO:0000259" key="1">
    <source>
        <dbReference type="Pfam" id="PF20091"/>
    </source>
</evidence>
<protein>
    <recommendedName>
        <fullName evidence="1">Alpha/beta hydrolase domain-containing protein</fullName>
    </recommendedName>
</protein>
<accession>A0A7W7YCR2</accession>
<dbReference type="InterPro" id="IPR045394">
    <property type="entry name" value="Abhydrolase_dom"/>
</dbReference>
<gene>
    <name evidence="2" type="ORF">HNQ65_003335</name>
</gene>
<dbReference type="EMBL" id="JACHIG010000007">
    <property type="protein sequence ID" value="MBB5033745.1"/>
    <property type="molecule type" value="Genomic_DNA"/>
</dbReference>
<reference evidence="2 3" key="1">
    <citation type="submission" date="2020-08" db="EMBL/GenBank/DDBJ databases">
        <title>Genomic Encyclopedia of Type Strains, Phase IV (KMG-IV): sequencing the most valuable type-strain genomes for metagenomic binning, comparative biology and taxonomic classification.</title>
        <authorList>
            <person name="Goeker M."/>
        </authorList>
    </citation>
    <scope>NUCLEOTIDE SEQUENCE [LARGE SCALE GENOMIC DNA]</scope>
    <source>
        <strain evidence="2 3">DSM 12252</strain>
    </source>
</reference>
<dbReference type="AlphaFoldDB" id="A0A7W7YCR2"/>